<evidence type="ECO:0000313" key="1">
    <source>
        <dbReference type="EMBL" id="PCS22718.1"/>
    </source>
</evidence>
<proteinExistence type="predicted"/>
<evidence type="ECO:0000313" key="2">
    <source>
        <dbReference type="Proteomes" id="UP000219020"/>
    </source>
</evidence>
<keyword evidence="2" id="KW-1185">Reference proteome</keyword>
<accession>A0A2A5T3M1</accession>
<organism evidence="1 2">
    <name type="scientific">Candidatus Enterovibrio escicola</name>
    <dbReference type="NCBI Taxonomy" id="1927127"/>
    <lineage>
        <taxon>Bacteria</taxon>
        <taxon>Pseudomonadati</taxon>
        <taxon>Pseudomonadota</taxon>
        <taxon>Gammaproteobacteria</taxon>
        <taxon>Vibrionales</taxon>
        <taxon>Vibrionaceae</taxon>
        <taxon>Enterovibrio</taxon>
    </lineage>
</organism>
<sequence>MDNNHYITEFHKLENPFNELLKQGAQQLLAQAIETEVRSLLDNFISLQANGKQGVIHNGHLPERYL</sequence>
<dbReference type="AlphaFoldDB" id="A0A2A5T3M1"/>
<dbReference type="Proteomes" id="UP000219020">
    <property type="component" value="Unassembled WGS sequence"/>
</dbReference>
<comment type="caution">
    <text evidence="1">The sequence shown here is derived from an EMBL/GenBank/DDBJ whole genome shotgun (WGS) entry which is preliminary data.</text>
</comment>
<dbReference type="EMBL" id="NBYY01000015">
    <property type="protein sequence ID" value="PCS22718.1"/>
    <property type="molecule type" value="Genomic_DNA"/>
</dbReference>
<name>A0A2A5T3M1_9GAMM</name>
<gene>
    <name evidence="1" type="ORF">BTN49_1676</name>
</gene>
<dbReference type="GeneID" id="66951729"/>
<dbReference type="RefSeq" id="WP_097356507.1">
    <property type="nucleotide sequence ID" value="NZ_CAWNJE010000009.1"/>
</dbReference>
<protein>
    <submittedName>
        <fullName evidence="1">Mobile element protein</fullName>
    </submittedName>
</protein>
<reference evidence="2" key="1">
    <citation type="submission" date="2017-04" db="EMBL/GenBank/DDBJ databases">
        <title>Genome evolution of the luminous symbionts of deep sea anglerfish.</title>
        <authorList>
            <person name="Hendry T.A."/>
        </authorList>
    </citation>
    <scope>NUCLEOTIDE SEQUENCE [LARGE SCALE GENOMIC DNA]</scope>
</reference>